<name>A0ABU8G9W0_9ACTN</name>
<dbReference type="EMBL" id="JBBAYM010000007">
    <property type="protein sequence ID" value="MEI5609972.1"/>
    <property type="molecule type" value="Genomic_DNA"/>
</dbReference>
<evidence type="ECO:0000313" key="2">
    <source>
        <dbReference type="Proteomes" id="UP001365781"/>
    </source>
</evidence>
<keyword evidence="2" id="KW-1185">Reference proteome</keyword>
<evidence type="ECO:0000313" key="1">
    <source>
        <dbReference type="EMBL" id="MEI5609972.1"/>
    </source>
</evidence>
<organism evidence="1 2">
    <name type="scientific">Streptomyces brasiliscabiei</name>
    <dbReference type="NCBI Taxonomy" id="2736302"/>
    <lineage>
        <taxon>Bacteria</taxon>
        <taxon>Bacillati</taxon>
        <taxon>Actinomycetota</taxon>
        <taxon>Actinomycetes</taxon>
        <taxon>Kitasatosporales</taxon>
        <taxon>Streptomycetaceae</taxon>
        <taxon>Streptomyces</taxon>
    </lineage>
</organism>
<sequence length="326" mass="36470">MSARDGLTPEQRATLAEQLGDAQPARNSLLMSFGKSVQDRREHDHTTQREDWYCLNLAAYMGERMAPVLRRLLDAEARAERYRFAWRMAYQRAQGRGWAADRAGARAREGQEALQQMLFAVIASQIARKAAADEAADLRARATEPLIVSRYDTAIEPAPEEEPVFTVGAIAEDGRPVALLFDQETRAKVAGWLASADADRGAEVERLRRFASVTERCHDEIRARLAMVDIRDSAEAWDLGMAIIAILEGPPHPDATPGFFLPGHTYRRPFHGQFVYFRVSHVGTPPDSILPTAFGWLRTERGAATWSPRDENDLHGWTDITEDGDT</sequence>
<protein>
    <submittedName>
        <fullName evidence="1">Uncharacterized protein</fullName>
    </submittedName>
</protein>
<accession>A0ABU8G9W0</accession>
<dbReference type="Proteomes" id="UP001365781">
    <property type="component" value="Unassembled WGS sequence"/>
</dbReference>
<gene>
    <name evidence="1" type="ORF">WB403_12410</name>
</gene>
<proteinExistence type="predicted"/>
<dbReference type="RefSeq" id="WP_336558271.1">
    <property type="nucleotide sequence ID" value="NZ_JBBAYL010000004.1"/>
</dbReference>
<comment type="caution">
    <text evidence="1">The sequence shown here is derived from an EMBL/GenBank/DDBJ whole genome shotgun (WGS) entry which is preliminary data.</text>
</comment>
<reference evidence="1 2" key="1">
    <citation type="submission" date="2024-03" db="EMBL/GenBank/DDBJ databases">
        <title>First Report of Pectobacterium brasiliscabiei causing potato scab in china.</title>
        <authorList>
            <person name="Handique U."/>
        </authorList>
    </citation>
    <scope>NUCLEOTIDE SEQUENCE [LARGE SCALE GENOMIC DNA]</scope>
    <source>
        <strain evidence="1 2">ZRIMU1503</strain>
    </source>
</reference>